<comment type="caution">
    <text evidence="3">The sequence shown here is derived from an EMBL/GenBank/DDBJ whole genome shotgun (WGS) entry which is preliminary data.</text>
</comment>
<proteinExistence type="predicted"/>
<evidence type="ECO:0000313" key="3">
    <source>
        <dbReference type="EMBL" id="KAJ0405792.1"/>
    </source>
</evidence>
<feature type="compositionally biased region" description="Acidic residues" evidence="1">
    <location>
        <begin position="120"/>
        <end position="133"/>
    </location>
</feature>
<feature type="chain" id="PRO_5041943870" description="Secreted protein" evidence="2">
    <location>
        <begin position="17"/>
        <end position="201"/>
    </location>
</feature>
<reference evidence="3" key="1">
    <citation type="submission" date="2021-12" db="EMBL/GenBank/DDBJ databases">
        <title>Prjna785345.</title>
        <authorList>
            <person name="Rujirawat T."/>
            <person name="Krajaejun T."/>
        </authorList>
    </citation>
    <scope>NUCLEOTIDE SEQUENCE</scope>
    <source>
        <strain evidence="3">Pi057C3</strain>
    </source>
</reference>
<keyword evidence="2" id="KW-0732">Signal</keyword>
<evidence type="ECO:0000256" key="1">
    <source>
        <dbReference type="SAM" id="MobiDB-lite"/>
    </source>
</evidence>
<feature type="compositionally biased region" description="Basic and acidic residues" evidence="1">
    <location>
        <begin position="69"/>
        <end position="85"/>
    </location>
</feature>
<feature type="region of interest" description="Disordered" evidence="1">
    <location>
        <begin position="50"/>
        <end position="145"/>
    </location>
</feature>
<sequence length="201" mass="22626">MMMMIMLMMMMVMVMAMMMMMVMTTTMTTKNPRVIATGAERSVAQLRLIDERASAKTDTRTTAETAEANETRMPDRTTAHRATAEHEDEPEDELELKQEPELEPERQNDGNTDSVSAIDTDTDTDADADTDADTDSRSDSASDSEVVQAFLDHETGSIASNYVHVQANEHSKNDACRLQLQLQLHLDHCHRRQPLLHPFQV</sequence>
<dbReference type="AlphaFoldDB" id="A0AAD5QB89"/>
<accession>A0AAD5QB89</accession>
<gene>
    <name evidence="3" type="ORF">P43SY_003642</name>
</gene>
<feature type="compositionally biased region" description="Basic and acidic residues" evidence="1">
    <location>
        <begin position="50"/>
        <end position="61"/>
    </location>
</feature>
<evidence type="ECO:0000313" key="4">
    <source>
        <dbReference type="Proteomes" id="UP001209570"/>
    </source>
</evidence>
<evidence type="ECO:0008006" key="5">
    <source>
        <dbReference type="Google" id="ProtNLM"/>
    </source>
</evidence>
<dbReference type="Proteomes" id="UP001209570">
    <property type="component" value="Unassembled WGS sequence"/>
</dbReference>
<feature type="signal peptide" evidence="2">
    <location>
        <begin position="1"/>
        <end position="16"/>
    </location>
</feature>
<protein>
    <recommendedName>
        <fullName evidence="5">Secreted protein</fullName>
    </recommendedName>
</protein>
<dbReference type="EMBL" id="JAKCXM010000040">
    <property type="protein sequence ID" value="KAJ0405792.1"/>
    <property type="molecule type" value="Genomic_DNA"/>
</dbReference>
<feature type="compositionally biased region" description="Basic and acidic residues" evidence="1">
    <location>
        <begin position="95"/>
        <end position="108"/>
    </location>
</feature>
<name>A0AAD5QB89_PYTIN</name>
<organism evidence="3 4">
    <name type="scientific">Pythium insidiosum</name>
    <name type="common">Pythiosis disease agent</name>
    <dbReference type="NCBI Taxonomy" id="114742"/>
    <lineage>
        <taxon>Eukaryota</taxon>
        <taxon>Sar</taxon>
        <taxon>Stramenopiles</taxon>
        <taxon>Oomycota</taxon>
        <taxon>Peronosporomycetes</taxon>
        <taxon>Pythiales</taxon>
        <taxon>Pythiaceae</taxon>
        <taxon>Pythium</taxon>
    </lineage>
</organism>
<keyword evidence="4" id="KW-1185">Reference proteome</keyword>
<evidence type="ECO:0000256" key="2">
    <source>
        <dbReference type="SAM" id="SignalP"/>
    </source>
</evidence>